<keyword evidence="2" id="KW-1185">Reference proteome</keyword>
<sequence length="115" mass="12413">MSDIEAALHSARALILADLSAREVADAAVVSLVENAVTHRRWWLTQWPDGVEFVLGLVAQDVQDALLEEYGRWPLCEACAREGDPHALSVEPELGSDPHWVCGKEGVVVAAVGSL</sequence>
<dbReference type="Proteomes" id="UP000540506">
    <property type="component" value="Unassembled WGS sequence"/>
</dbReference>
<dbReference type="RefSeq" id="WP_376778454.1">
    <property type="nucleotide sequence ID" value="NZ_JACHJV010000001.1"/>
</dbReference>
<protein>
    <submittedName>
        <fullName evidence="1">Uncharacterized protein</fullName>
    </submittedName>
</protein>
<evidence type="ECO:0000313" key="2">
    <source>
        <dbReference type="Proteomes" id="UP000540506"/>
    </source>
</evidence>
<dbReference type="EMBL" id="JACHJV010000001">
    <property type="protein sequence ID" value="MBB4924133.1"/>
    <property type="molecule type" value="Genomic_DNA"/>
</dbReference>
<comment type="caution">
    <text evidence="1">The sequence shown here is derived from an EMBL/GenBank/DDBJ whole genome shotgun (WGS) entry which is preliminary data.</text>
</comment>
<proteinExistence type="predicted"/>
<gene>
    <name evidence="1" type="ORF">FHR34_003126</name>
</gene>
<evidence type="ECO:0000313" key="1">
    <source>
        <dbReference type="EMBL" id="MBB4924133.1"/>
    </source>
</evidence>
<accession>A0A7W7VVP7</accession>
<name>A0A7W7VVP7_KITKI</name>
<dbReference type="AlphaFoldDB" id="A0A7W7VVP7"/>
<reference evidence="1 2" key="1">
    <citation type="submission" date="2020-08" db="EMBL/GenBank/DDBJ databases">
        <title>Sequencing the genomes of 1000 actinobacteria strains.</title>
        <authorList>
            <person name="Klenk H.-P."/>
        </authorList>
    </citation>
    <scope>NUCLEOTIDE SEQUENCE [LARGE SCALE GENOMIC DNA]</scope>
    <source>
        <strain evidence="1 2">DSM 41654</strain>
    </source>
</reference>
<organism evidence="1 2">
    <name type="scientific">Kitasatospora kifunensis</name>
    <name type="common">Streptomyces kifunensis</name>
    <dbReference type="NCBI Taxonomy" id="58351"/>
    <lineage>
        <taxon>Bacteria</taxon>
        <taxon>Bacillati</taxon>
        <taxon>Actinomycetota</taxon>
        <taxon>Actinomycetes</taxon>
        <taxon>Kitasatosporales</taxon>
        <taxon>Streptomycetaceae</taxon>
        <taxon>Kitasatospora</taxon>
    </lineage>
</organism>